<evidence type="ECO:0008006" key="5">
    <source>
        <dbReference type="Google" id="ProtNLM"/>
    </source>
</evidence>
<dbReference type="InterPro" id="IPR036514">
    <property type="entry name" value="SGNH_hydro_sf"/>
</dbReference>
<evidence type="ECO:0000313" key="4">
    <source>
        <dbReference type="Proteomes" id="UP000094329"/>
    </source>
</evidence>
<dbReference type="EMBL" id="MDTU01000001">
    <property type="protein sequence ID" value="ODN43316.1"/>
    <property type="molecule type" value="Genomic_DNA"/>
</dbReference>
<dbReference type="RefSeq" id="WP_069313114.1">
    <property type="nucleotide sequence ID" value="NZ_MDTU01000001.1"/>
</dbReference>
<dbReference type="Pfam" id="PF00657">
    <property type="entry name" value="Lipase_GDSL"/>
    <property type="match status" value="1"/>
</dbReference>
<sequence>MPIQHKYIVNKYNIIALCLLSSISSGVCASELYSSTIPGTQSLLQAETPEVNIVIKNDSNTSLTFLYNGSSGTVVAGEVRSFKDTQKLYMNSAHLVIQPNGVSADGARHNWTMTGYSGFGGGIHLNSAGLGKATTWPGFTTIGISSNLSEMKAQNAYHEFAENMKVEPYKYRSNKHLLKYLPAGADKKLPESSSIQGSYGHDGSLYRWCSYNSNQKLSRCGKISDARVISALAKLGSPTKQKPTYYIEVKRVPKNITPYSEMYTLGDSLTDTQNVFYLTGGDMPRGVLYNGRWSNGLMWPDYVYEFTGLPVHNYAFGGMEIVHRFDANKKQANGQTALATDTFYMPSKLPITPNFKDQLALVKPELVNSLNHAQSNKKVLLSLFMGGNDIMEDIGGDALDLHKASQVFKDNLISFLNDLKNNDKVDFSKLSILLFTVPDITIAPQLHQFLVTQNDEPGRLQRVKKDTIIFNESIFNMEKELKNNYPDLEVKLFDAYSSVKSIQNDPDFYQFTPGSQPGVSSQLWGQKAASKGSHDSSNFMGYVNMQGVDKTIKDVPPILTVIGSVDIDRLIPYNPAIQSKAVIGGGVHPSTKTHFILASQLIYKNLLSGQSPSEQPTYYLQELAATKGFTNSSEDPVAFSKLLDMANSMWKTPDFADCINQKNMYL</sequence>
<dbReference type="PANTHER" id="PTHR22835">
    <property type="entry name" value="ZINC FINGER FYVE DOMAIN CONTAINING PROTEIN"/>
    <property type="match status" value="1"/>
</dbReference>
<evidence type="ECO:0000256" key="1">
    <source>
        <dbReference type="ARBA" id="ARBA00008668"/>
    </source>
</evidence>
<evidence type="ECO:0000313" key="3">
    <source>
        <dbReference type="EMBL" id="ODN43316.1"/>
    </source>
</evidence>
<dbReference type="PANTHER" id="PTHR22835:SF659">
    <property type="entry name" value="GDSL LIPASE_ACYLHYDROLASE, PUTATIVE (AFU_ORTHOLOGUE AFUA_2G00510)-RELATED"/>
    <property type="match status" value="1"/>
</dbReference>
<proteinExistence type="inferred from homology"/>
<keyword evidence="2" id="KW-0732">Signal</keyword>
<comment type="similarity">
    <text evidence="1">Belongs to the 'GDSL' lipolytic enzyme family.</text>
</comment>
<feature type="signal peptide" evidence="2">
    <location>
        <begin position="1"/>
        <end position="29"/>
    </location>
</feature>
<organism evidence="3 4">
    <name type="scientific">Piscirickettsia litoralis</name>
    <dbReference type="NCBI Taxonomy" id="1891921"/>
    <lineage>
        <taxon>Bacteria</taxon>
        <taxon>Pseudomonadati</taxon>
        <taxon>Pseudomonadota</taxon>
        <taxon>Gammaproteobacteria</taxon>
        <taxon>Thiotrichales</taxon>
        <taxon>Piscirickettsiaceae</taxon>
        <taxon>Piscirickettsia</taxon>
    </lineage>
</organism>
<dbReference type="Gene3D" id="3.40.50.1110">
    <property type="entry name" value="SGNH hydrolase"/>
    <property type="match status" value="1"/>
</dbReference>
<comment type="caution">
    <text evidence="3">The sequence shown here is derived from an EMBL/GenBank/DDBJ whole genome shotgun (WGS) entry which is preliminary data.</text>
</comment>
<protein>
    <recommendedName>
        <fullName evidence="5">GDSL family lipase</fullName>
    </recommendedName>
</protein>
<name>A0ABX3A361_9GAMM</name>
<reference evidence="3 4" key="1">
    <citation type="submission" date="2016-08" db="EMBL/GenBank/DDBJ databases">
        <title>Draft genome sequence of Candidatus Piscirickettsia litoralis, from seawater.</title>
        <authorList>
            <person name="Wan X."/>
            <person name="Lee A.J."/>
            <person name="Hou S."/>
            <person name="Donachie S.P."/>
        </authorList>
    </citation>
    <scope>NUCLEOTIDE SEQUENCE [LARGE SCALE GENOMIC DNA]</scope>
    <source>
        <strain evidence="3 4">Y2</strain>
    </source>
</reference>
<feature type="chain" id="PRO_5045618594" description="GDSL family lipase" evidence="2">
    <location>
        <begin position="30"/>
        <end position="666"/>
    </location>
</feature>
<keyword evidence="4" id="KW-1185">Reference proteome</keyword>
<dbReference type="SUPFAM" id="SSF52266">
    <property type="entry name" value="SGNH hydrolase"/>
    <property type="match status" value="1"/>
</dbReference>
<accession>A0ABX3A361</accession>
<gene>
    <name evidence="3" type="ORF">BGC07_10770</name>
</gene>
<dbReference type="Proteomes" id="UP000094329">
    <property type="component" value="Unassembled WGS sequence"/>
</dbReference>
<evidence type="ECO:0000256" key="2">
    <source>
        <dbReference type="SAM" id="SignalP"/>
    </source>
</evidence>
<dbReference type="InterPro" id="IPR001087">
    <property type="entry name" value="GDSL"/>
</dbReference>